<dbReference type="SUPFAM" id="SSF48452">
    <property type="entry name" value="TPR-like"/>
    <property type="match status" value="2"/>
</dbReference>
<dbReference type="OrthoDB" id="9766710at2"/>
<feature type="signal peptide" evidence="3">
    <location>
        <begin position="1"/>
        <end position="25"/>
    </location>
</feature>
<dbReference type="PROSITE" id="PS50005">
    <property type="entry name" value="TPR"/>
    <property type="match status" value="1"/>
</dbReference>
<feature type="compositionally biased region" description="Low complexity" evidence="2">
    <location>
        <begin position="605"/>
        <end position="631"/>
    </location>
</feature>
<feature type="compositionally biased region" description="Acidic residues" evidence="2">
    <location>
        <begin position="632"/>
        <end position="643"/>
    </location>
</feature>
<dbReference type="Proteomes" id="UP000234882">
    <property type="component" value="Chromosome"/>
</dbReference>
<dbReference type="PANTHER" id="PTHR12558:SF13">
    <property type="entry name" value="CELL DIVISION CYCLE PROTEIN 27 HOMOLOG"/>
    <property type="match status" value="1"/>
</dbReference>
<proteinExistence type="predicted"/>
<accession>A0A2K9MJ57</accession>
<organism evidence="4 5">
    <name type="scientific">Paracoccus jeotgali</name>
    <dbReference type="NCBI Taxonomy" id="2065379"/>
    <lineage>
        <taxon>Bacteria</taxon>
        <taxon>Pseudomonadati</taxon>
        <taxon>Pseudomonadota</taxon>
        <taxon>Alphaproteobacteria</taxon>
        <taxon>Rhodobacterales</taxon>
        <taxon>Paracoccaceae</taxon>
        <taxon>Paracoccus</taxon>
    </lineage>
</organism>
<evidence type="ECO:0000256" key="2">
    <source>
        <dbReference type="SAM" id="MobiDB-lite"/>
    </source>
</evidence>
<feature type="region of interest" description="Disordered" evidence="2">
    <location>
        <begin position="589"/>
        <end position="643"/>
    </location>
</feature>
<name>A0A2K9MJ57_9RHOB</name>
<dbReference type="Pfam" id="PF13374">
    <property type="entry name" value="TPR_10"/>
    <property type="match status" value="1"/>
</dbReference>
<dbReference type="Pfam" id="PF13432">
    <property type="entry name" value="TPR_16"/>
    <property type="match status" value="2"/>
</dbReference>
<evidence type="ECO:0000313" key="4">
    <source>
        <dbReference type="EMBL" id="AUM75667.1"/>
    </source>
</evidence>
<reference evidence="5" key="1">
    <citation type="submission" date="2017-12" db="EMBL/GenBank/DDBJ databases">
        <title>Genomic analysis of Paracoccus sp. CBA4604.</title>
        <authorList>
            <person name="Roh S.W."/>
            <person name="Kim J.Y."/>
            <person name="Kim J.S."/>
        </authorList>
    </citation>
    <scope>NUCLEOTIDE SEQUENCE [LARGE SCALE GENOMIC DNA]</scope>
    <source>
        <strain evidence="5">CBA4604</strain>
    </source>
</reference>
<dbReference type="SMART" id="SM00028">
    <property type="entry name" value="TPR"/>
    <property type="match status" value="6"/>
</dbReference>
<feature type="repeat" description="TPR" evidence="1">
    <location>
        <begin position="535"/>
        <end position="568"/>
    </location>
</feature>
<gene>
    <name evidence="4" type="ORF">CYR75_11070</name>
</gene>
<keyword evidence="1" id="KW-0802">TPR repeat</keyword>
<dbReference type="KEGG" id="paru:CYR75_11070"/>
<feature type="chain" id="PRO_5014869065" evidence="3">
    <location>
        <begin position="26"/>
        <end position="643"/>
    </location>
</feature>
<dbReference type="EMBL" id="CP025583">
    <property type="protein sequence ID" value="AUM75667.1"/>
    <property type="molecule type" value="Genomic_DNA"/>
</dbReference>
<dbReference type="InterPro" id="IPR011990">
    <property type="entry name" value="TPR-like_helical_dom_sf"/>
</dbReference>
<feature type="region of interest" description="Disordered" evidence="2">
    <location>
        <begin position="25"/>
        <end position="52"/>
    </location>
</feature>
<keyword evidence="3" id="KW-0732">Signal</keyword>
<dbReference type="Gene3D" id="1.25.40.10">
    <property type="entry name" value="Tetratricopeptide repeat domain"/>
    <property type="match status" value="1"/>
</dbReference>
<dbReference type="PANTHER" id="PTHR12558">
    <property type="entry name" value="CELL DIVISION CYCLE 16,23,27"/>
    <property type="match status" value="1"/>
</dbReference>
<keyword evidence="5" id="KW-1185">Reference proteome</keyword>
<protein>
    <submittedName>
        <fullName evidence="4">Uncharacterized protein</fullName>
    </submittedName>
</protein>
<dbReference type="InterPro" id="IPR019734">
    <property type="entry name" value="TPR_rpt"/>
</dbReference>
<evidence type="ECO:0000256" key="3">
    <source>
        <dbReference type="SAM" id="SignalP"/>
    </source>
</evidence>
<dbReference type="AlphaFoldDB" id="A0A2K9MJ57"/>
<evidence type="ECO:0000313" key="5">
    <source>
        <dbReference type="Proteomes" id="UP000234882"/>
    </source>
</evidence>
<sequence>MSMKLLHLLALAALIALPATLPAAAQDDTPPPPRPVLDAPTQAPVAPKRDTPLTRSLAGPYLAGRVAATDNAFEAASDYYLRALETDRNSPFLNDSTLISLVAAGRVDRAIALVDQFAAEGAGAKSPIARLIQRARLAEEQDWDALLAVIEAERSKGEQQEKLLDGMLRAWALLGAGRAAEADAAFVETAKIRGVETLVGYHRALSKALVGDLEAAAGLLAGDSAEQSLVGLIAHAEILALLDRRDEAIALLEQVQQEGLDDIAGEKLALLRSGEPVQFDVVSGPRDGIAQVFLTFATLLSNDVDPGPLALVHARLASHIAPDIADARLMVAQMLQLAGQFDAAEAQFDRLRESGDMRPLAELVRIDTLARAGRIEDAERAARTLTEARPQIAQGWIALGDLLRQQDRWAEAVAPYDRAIALIDPADTDSLWFPLYARAIAFERSGNFERAETDLKAALEIRPDNAQMLNYLGYSYVDRGENLDLALRLIEQAVELSPDDGYILDSLGWVLYRLGRYQEAVEPQERALAQMSNDPLVNDHMGDIYWKVGRKREARMQWQRALSFKPETEDEAYRIRAKLDRGLDAVLEEEAANGGKLPPPPAVPEETSADATPADATPENAATRDAATGDDATGDDADLPPAE</sequence>
<evidence type="ECO:0000256" key="1">
    <source>
        <dbReference type="PROSITE-ProRule" id="PRU00339"/>
    </source>
</evidence>